<organism evidence="1 2">
    <name type="scientific">Enterocloster bolteae (strain ATCC BAA-613 / DSM 15670 / CCUG 46953 / JCM 12243 / WAL 16351)</name>
    <name type="common">Clostridium bolteae</name>
    <dbReference type="NCBI Taxonomy" id="411902"/>
    <lineage>
        <taxon>Bacteria</taxon>
        <taxon>Bacillati</taxon>
        <taxon>Bacillota</taxon>
        <taxon>Clostridia</taxon>
        <taxon>Lachnospirales</taxon>
        <taxon>Lachnospiraceae</taxon>
        <taxon>Enterocloster</taxon>
    </lineage>
</organism>
<reference evidence="1 2" key="2">
    <citation type="submission" date="2007-09" db="EMBL/GenBank/DDBJ databases">
        <title>Draft genome sequence of Clostridium bolteae (ATCC BAA-613).</title>
        <authorList>
            <person name="Sudarsanam P."/>
            <person name="Ley R."/>
            <person name="Guruge J."/>
            <person name="Turnbaugh P.J."/>
            <person name="Mahowald M."/>
            <person name="Liep D."/>
            <person name="Gordon J."/>
        </authorList>
    </citation>
    <scope>NUCLEOTIDE SEQUENCE [LARGE SCALE GENOMIC DNA]</scope>
    <source>
        <strain evidence="2">ATCC BAA-613 / DSM 15670 / CCUG 46953 / JCM 12243 / WAL 16351</strain>
    </source>
</reference>
<dbReference type="Proteomes" id="UP000005396">
    <property type="component" value="Unassembled WGS sequence"/>
</dbReference>
<gene>
    <name evidence="1" type="ORF">CLOBOL_01709</name>
</gene>
<evidence type="ECO:0000313" key="1">
    <source>
        <dbReference type="EMBL" id="EDP17947.1"/>
    </source>
</evidence>
<sequence>MRKKYFYSISEILFSYKFNLENGKDSTIPFKMPPEYVMIGMIPDIKGRGT</sequence>
<comment type="caution">
    <text evidence="1">The sequence shown here is derived from an EMBL/GenBank/DDBJ whole genome shotgun (WGS) entry which is preliminary data.</text>
</comment>
<reference evidence="1 2" key="1">
    <citation type="submission" date="2007-08" db="EMBL/GenBank/DDBJ databases">
        <authorList>
            <person name="Fulton L."/>
            <person name="Clifton S."/>
            <person name="Fulton B."/>
            <person name="Xu J."/>
            <person name="Minx P."/>
            <person name="Pepin K.H."/>
            <person name="Johnson M."/>
            <person name="Thiruvilangam P."/>
            <person name="Bhonagiri V."/>
            <person name="Nash W.E."/>
            <person name="Mardis E.R."/>
            <person name="Wilson R.K."/>
        </authorList>
    </citation>
    <scope>NUCLEOTIDE SEQUENCE [LARGE SCALE GENOMIC DNA]</scope>
    <source>
        <strain evidence="2">ATCC BAA-613 / DSM 15670 / CCUG 46953 / JCM 12243 / WAL 16351</strain>
    </source>
</reference>
<dbReference type="EMBL" id="ABCC02000019">
    <property type="protein sequence ID" value="EDP17947.1"/>
    <property type="molecule type" value="Genomic_DNA"/>
</dbReference>
<dbReference type="AlphaFoldDB" id="A8RLR1"/>
<dbReference type="HOGENOM" id="CLU_3116295_0_0_9"/>
<dbReference type="PaxDb" id="411902-CLOBOL_01709"/>
<protein>
    <submittedName>
        <fullName evidence="1">Uncharacterized protein</fullName>
    </submittedName>
</protein>
<accession>A8RLR1</accession>
<name>A8RLR1_ENTBW</name>
<evidence type="ECO:0000313" key="2">
    <source>
        <dbReference type="Proteomes" id="UP000005396"/>
    </source>
</evidence>
<proteinExistence type="predicted"/>